<dbReference type="Proteomes" id="UP000499080">
    <property type="component" value="Unassembled WGS sequence"/>
</dbReference>
<organism evidence="1 2">
    <name type="scientific">Araneus ventricosus</name>
    <name type="common">Orbweaver spider</name>
    <name type="synonym">Epeira ventricosa</name>
    <dbReference type="NCBI Taxonomy" id="182803"/>
    <lineage>
        <taxon>Eukaryota</taxon>
        <taxon>Metazoa</taxon>
        <taxon>Ecdysozoa</taxon>
        <taxon>Arthropoda</taxon>
        <taxon>Chelicerata</taxon>
        <taxon>Arachnida</taxon>
        <taxon>Araneae</taxon>
        <taxon>Araneomorphae</taxon>
        <taxon>Entelegynae</taxon>
        <taxon>Araneoidea</taxon>
        <taxon>Araneidae</taxon>
        <taxon>Araneus</taxon>
    </lineage>
</organism>
<proteinExistence type="predicted"/>
<dbReference type="AlphaFoldDB" id="A0A4Y2G7W0"/>
<evidence type="ECO:0000313" key="1">
    <source>
        <dbReference type="EMBL" id="GBM48709.1"/>
    </source>
</evidence>
<sequence length="96" mass="10614">MCSESNWCGAKVCFCQIWQQSVLPVVWFKSLFLPNLVALGPGHYRAELPELDSAEGPPCMWACCMLNHVQWVKRPPVAMVRKFGDDGASSAVGLCI</sequence>
<name>A0A4Y2G7W0_ARAVE</name>
<dbReference type="EMBL" id="BGPR01001225">
    <property type="protein sequence ID" value="GBM48709.1"/>
    <property type="molecule type" value="Genomic_DNA"/>
</dbReference>
<comment type="caution">
    <text evidence="1">The sequence shown here is derived from an EMBL/GenBank/DDBJ whole genome shotgun (WGS) entry which is preliminary data.</text>
</comment>
<accession>A0A4Y2G7W0</accession>
<gene>
    <name evidence="1" type="ORF">AVEN_152414_1</name>
</gene>
<protein>
    <submittedName>
        <fullName evidence="1">Uncharacterized protein</fullName>
    </submittedName>
</protein>
<evidence type="ECO:0000313" key="2">
    <source>
        <dbReference type="Proteomes" id="UP000499080"/>
    </source>
</evidence>
<keyword evidence="2" id="KW-1185">Reference proteome</keyword>
<reference evidence="1 2" key="1">
    <citation type="journal article" date="2019" name="Sci. Rep.">
        <title>Orb-weaving spider Araneus ventricosus genome elucidates the spidroin gene catalogue.</title>
        <authorList>
            <person name="Kono N."/>
            <person name="Nakamura H."/>
            <person name="Ohtoshi R."/>
            <person name="Moran D.A.P."/>
            <person name="Shinohara A."/>
            <person name="Yoshida Y."/>
            <person name="Fujiwara M."/>
            <person name="Mori M."/>
            <person name="Tomita M."/>
            <person name="Arakawa K."/>
        </authorList>
    </citation>
    <scope>NUCLEOTIDE SEQUENCE [LARGE SCALE GENOMIC DNA]</scope>
</reference>